<keyword evidence="2" id="KW-1133">Transmembrane helix</keyword>
<gene>
    <name evidence="3" type="ORF">SK128_009230</name>
</gene>
<dbReference type="Proteomes" id="UP001381693">
    <property type="component" value="Unassembled WGS sequence"/>
</dbReference>
<accession>A0AAN9AFA2</accession>
<evidence type="ECO:0000256" key="2">
    <source>
        <dbReference type="SAM" id="Phobius"/>
    </source>
</evidence>
<comment type="caution">
    <text evidence="3">The sequence shown here is derived from an EMBL/GenBank/DDBJ whole genome shotgun (WGS) entry which is preliminary data.</text>
</comment>
<keyword evidence="2" id="KW-0472">Membrane</keyword>
<sequence>MITIIQCTSSRTIKESELITTHVTTAHKFIQHNATLTGLSRYSGQNRTSEDDRKHSKVIHTKILDYADYPSTQQQSSMLFASTTVKPMCHGEFFASWQGIFILAITSFCICVITLAAVFTRSRLKYIVQKKSVTYKKSMENIENETAYDENSEDFGSSNGQIEQNARPSLTWSEISSGFVDDLFESDQERRLSSDTSGISSLYQSEQTISSTAEQRKECTEKQARSLSSITELNGEET</sequence>
<proteinExistence type="predicted"/>
<protein>
    <submittedName>
        <fullName evidence="3">Uncharacterized protein</fullName>
    </submittedName>
</protein>
<keyword evidence="4" id="KW-1185">Reference proteome</keyword>
<feature type="compositionally biased region" description="Basic and acidic residues" evidence="1">
    <location>
        <begin position="214"/>
        <end position="224"/>
    </location>
</feature>
<organism evidence="3 4">
    <name type="scientific">Halocaridina rubra</name>
    <name type="common">Hawaiian red shrimp</name>
    <dbReference type="NCBI Taxonomy" id="373956"/>
    <lineage>
        <taxon>Eukaryota</taxon>
        <taxon>Metazoa</taxon>
        <taxon>Ecdysozoa</taxon>
        <taxon>Arthropoda</taxon>
        <taxon>Crustacea</taxon>
        <taxon>Multicrustacea</taxon>
        <taxon>Malacostraca</taxon>
        <taxon>Eumalacostraca</taxon>
        <taxon>Eucarida</taxon>
        <taxon>Decapoda</taxon>
        <taxon>Pleocyemata</taxon>
        <taxon>Caridea</taxon>
        <taxon>Atyoidea</taxon>
        <taxon>Atyidae</taxon>
        <taxon>Halocaridina</taxon>
    </lineage>
</organism>
<reference evidence="3 4" key="1">
    <citation type="submission" date="2023-11" db="EMBL/GenBank/DDBJ databases">
        <title>Halocaridina rubra genome assembly.</title>
        <authorList>
            <person name="Smith C."/>
        </authorList>
    </citation>
    <scope>NUCLEOTIDE SEQUENCE [LARGE SCALE GENOMIC DNA]</scope>
    <source>
        <strain evidence="3">EP-1</strain>
        <tissue evidence="3">Whole</tissue>
    </source>
</reference>
<evidence type="ECO:0000313" key="3">
    <source>
        <dbReference type="EMBL" id="KAK7083107.1"/>
    </source>
</evidence>
<feature type="compositionally biased region" description="Polar residues" evidence="1">
    <location>
        <begin position="195"/>
        <end position="213"/>
    </location>
</feature>
<keyword evidence="2" id="KW-0812">Transmembrane</keyword>
<feature type="region of interest" description="Disordered" evidence="1">
    <location>
        <begin position="195"/>
        <end position="238"/>
    </location>
</feature>
<dbReference type="AlphaFoldDB" id="A0AAN9AFA2"/>
<feature type="transmembrane region" description="Helical" evidence="2">
    <location>
        <begin position="100"/>
        <end position="120"/>
    </location>
</feature>
<evidence type="ECO:0000256" key="1">
    <source>
        <dbReference type="SAM" id="MobiDB-lite"/>
    </source>
</evidence>
<dbReference type="EMBL" id="JAXCGZ010003807">
    <property type="protein sequence ID" value="KAK7083107.1"/>
    <property type="molecule type" value="Genomic_DNA"/>
</dbReference>
<name>A0AAN9AFA2_HALRR</name>
<evidence type="ECO:0000313" key="4">
    <source>
        <dbReference type="Proteomes" id="UP001381693"/>
    </source>
</evidence>